<organism evidence="3 4">
    <name type="scientific">Turnera subulata</name>
    <dbReference type="NCBI Taxonomy" id="218843"/>
    <lineage>
        <taxon>Eukaryota</taxon>
        <taxon>Viridiplantae</taxon>
        <taxon>Streptophyta</taxon>
        <taxon>Embryophyta</taxon>
        <taxon>Tracheophyta</taxon>
        <taxon>Spermatophyta</taxon>
        <taxon>Magnoliopsida</taxon>
        <taxon>eudicotyledons</taxon>
        <taxon>Gunneridae</taxon>
        <taxon>Pentapetalae</taxon>
        <taxon>rosids</taxon>
        <taxon>fabids</taxon>
        <taxon>Malpighiales</taxon>
        <taxon>Passifloraceae</taxon>
        <taxon>Turnera</taxon>
    </lineage>
</organism>
<dbReference type="PANTHER" id="PTHR46344:SF27">
    <property type="entry name" value="KELCH REPEAT SUPERFAMILY PROTEIN"/>
    <property type="match status" value="1"/>
</dbReference>
<comment type="caution">
    <text evidence="3">The sequence shown here is derived from an EMBL/GenBank/DDBJ whole genome shotgun (WGS) entry which is preliminary data.</text>
</comment>
<dbReference type="InterPro" id="IPR006652">
    <property type="entry name" value="Kelch_1"/>
</dbReference>
<proteinExistence type="predicted"/>
<evidence type="ECO:0000313" key="3">
    <source>
        <dbReference type="EMBL" id="KAJ4823033.1"/>
    </source>
</evidence>
<dbReference type="EMBL" id="JAKUCV010007534">
    <property type="protein sequence ID" value="KAJ4823033.1"/>
    <property type="molecule type" value="Genomic_DNA"/>
</dbReference>
<dbReference type="SUPFAM" id="SSF117281">
    <property type="entry name" value="Kelch motif"/>
    <property type="match status" value="1"/>
</dbReference>
<dbReference type="PANTHER" id="PTHR46344">
    <property type="entry name" value="OS02G0202900 PROTEIN"/>
    <property type="match status" value="1"/>
</dbReference>
<reference evidence="3" key="1">
    <citation type="submission" date="2022-02" db="EMBL/GenBank/DDBJ databases">
        <authorList>
            <person name="Henning P.M."/>
            <person name="McCubbin A.G."/>
            <person name="Shore J.S."/>
        </authorList>
    </citation>
    <scope>NUCLEOTIDE SEQUENCE</scope>
    <source>
        <strain evidence="3">F60SS</strain>
        <tissue evidence="3">Leaves</tissue>
    </source>
</reference>
<evidence type="ECO:0000256" key="2">
    <source>
        <dbReference type="ARBA" id="ARBA00022737"/>
    </source>
</evidence>
<dbReference type="InterPro" id="IPR015915">
    <property type="entry name" value="Kelch-typ_b-propeller"/>
</dbReference>
<dbReference type="SMART" id="SM00612">
    <property type="entry name" value="Kelch"/>
    <property type="match status" value="2"/>
</dbReference>
<sequence>MGGFEEAEEARNGVVGADVLDENRGAGESREEQPLPEALASFQPLIDGLVTLLLLLRLFVVELSNWGCKSATRSHAAESLELLIGDRPPIMAAAAAATGKRSVCLCVEDKWGTEWYTLDLSDAGDHEVTVCPCSRRLRHVTQGSPCLLPRAFVPREYEGGRFPGWAVLGGDQLYVVGGEMKIPSSFPPASQPLQTVWSLDLSTGKAWVRRPPMLAPRSRPSVVTVGGELYVLGGVADYPWGEVYDPGSNTWEALPDPPVVPAPGFFSAGDDDNGCVIILSVETGVVMEYYVGAKRWKMCELPANYYLPPEPSHGSAIAVGRVVYWHSIDTSHLYGLDLDTHDLYSGMLVSHNSPYVLVRGMRTRTPYATSGEFGT</sequence>
<dbReference type="Proteomes" id="UP001141552">
    <property type="component" value="Unassembled WGS sequence"/>
</dbReference>
<gene>
    <name evidence="3" type="ORF">Tsubulata_012350</name>
</gene>
<keyword evidence="4" id="KW-1185">Reference proteome</keyword>
<keyword evidence="1" id="KW-0880">Kelch repeat</keyword>
<name>A0A9Q0IZN4_9ROSI</name>
<reference evidence="3" key="2">
    <citation type="journal article" date="2023" name="Plants (Basel)">
        <title>Annotation of the Turnera subulata (Passifloraceae) Draft Genome Reveals the S-Locus Evolved after the Divergence of Turneroideae from Passifloroideae in a Stepwise Manner.</title>
        <authorList>
            <person name="Henning P.M."/>
            <person name="Roalson E.H."/>
            <person name="Mir W."/>
            <person name="McCubbin A.G."/>
            <person name="Shore J.S."/>
        </authorList>
    </citation>
    <scope>NUCLEOTIDE SEQUENCE</scope>
    <source>
        <strain evidence="3">F60SS</strain>
    </source>
</reference>
<evidence type="ECO:0000313" key="4">
    <source>
        <dbReference type="Proteomes" id="UP001141552"/>
    </source>
</evidence>
<dbReference type="Gene3D" id="2.120.10.80">
    <property type="entry name" value="Kelch-type beta propeller"/>
    <property type="match status" value="1"/>
</dbReference>
<keyword evidence="2" id="KW-0677">Repeat</keyword>
<dbReference type="OrthoDB" id="45365at2759"/>
<protein>
    <submittedName>
        <fullName evidence="3">Uncharacterized protein</fullName>
    </submittedName>
</protein>
<dbReference type="Pfam" id="PF01344">
    <property type="entry name" value="Kelch_1"/>
    <property type="match status" value="1"/>
</dbReference>
<accession>A0A9Q0IZN4</accession>
<dbReference type="AlphaFoldDB" id="A0A9Q0IZN4"/>
<evidence type="ECO:0000256" key="1">
    <source>
        <dbReference type="ARBA" id="ARBA00022441"/>
    </source>
</evidence>